<dbReference type="AlphaFoldDB" id="A0A9Q1FJB0"/>
<proteinExistence type="predicted"/>
<dbReference type="EMBL" id="JAINUF010000005">
    <property type="protein sequence ID" value="KAJ8359690.1"/>
    <property type="molecule type" value="Genomic_DNA"/>
</dbReference>
<organism evidence="2 3">
    <name type="scientific">Synaphobranchus kaupii</name>
    <name type="common">Kaup's arrowtooth eel</name>
    <dbReference type="NCBI Taxonomy" id="118154"/>
    <lineage>
        <taxon>Eukaryota</taxon>
        <taxon>Metazoa</taxon>
        <taxon>Chordata</taxon>
        <taxon>Craniata</taxon>
        <taxon>Vertebrata</taxon>
        <taxon>Euteleostomi</taxon>
        <taxon>Actinopterygii</taxon>
        <taxon>Neopterygii</taxon>
        <taxon>Teleostei</taxon>
        <taxon>Anguilliformes</taxon>
        <taxon>Synaphobranchidae</taxon>
        <taxon>Synaphobranchus</taxon>
    </lineage>
</organism>
<gene>
    <name evidence="2" type="ORF">SKAU_G00162150</name>
</gene>
<evidence type="ECO:0000313" key="2">
    <source>
        <dbReference type="EMBL" id="KAJ8359690.1"/>
    </source>
</evidence>
<evidence type="ECO:0000256" key="1">
    <source>
        <dbReference type="SAM" id="MobiDB-lite"/>
    </source>
</evidence>
<evidence type="ECO:0000313" key="3">
    <source>
        <dbReference type="Proteomes" id="UP001152622"/>
    </source>
</evidence>
<dbReference type="Proteomes" id="UP001152622">
    <property type="component" value="Chromosome 5"/>
</dbReference>
<dbReference type="OrthoDB" id="10264738at2759"/>
<reference evidence="2" key="1">
    <citation type="journal article" date="2023" name="Science">
        <title>Genome structures resolve the early diversification of teleost fishes.</title>
        <authorList>
            <person name="Parey E."/>
            <person name="Louis A."/>
            <person name="Montfort J."/>
            <person name="Bouchez O."/>
            <person name="Roques C."/>
            <person name="Iampietro C."/>
            <person name="Lluch J."/>
            <person name="Castinel A."/>
            <person name="Donnadieu C."/>
            <person name="Desvignes T."/>
            <person name="Floi Bucao C."/>
            <person name="Jouanno E."/>
            <person name="Wen M."/>
            <person name="Mejri S."/>
            <person name="Dirks R."/>
            <person name="Jansen H."/>
            <person name="Henkel C."/>
            <person name="Chen W.J."/>
            <person name="Zahm M."/>
            <person name="Cabau C."/>
            <person name="Klopp C."/>
            <person name="Thompson A.W."/>
            <person name="Robinson-Rechavi M."/>
            <person name="Braasch I."/>
            <person name="Lecointre G."/>
            <person name="Bobe J."/>
            <person name="Postlethwait J.H."/>
            <person name="Berthelot C."/>
            <person name="Roest Crollius H."/>
            <person name="Guiguen Y."/>
        </authorList>
    </citation>
    <scope>NUCLEOTIDE SEQUENCE</scope>
    <source>
        <strain evidence="2">WJC10195</strain>
    </source>
</reference>
<accession>A0A9Q1FJB0</accession>
<sequence length="335" mass="35400">MFRPVKSIWSSDDITLTDCKNGAGREAGKSMKRKSWQRGKFASASRICSQASEGIGTRAGCAGLPSAIVASQPRRTRHDDPGDVFWNMSVAAVGVKPRRACGRDSQSAVTPPFGSFVLRPGRPEGLQPTASDTALITDKHGGSTNAGTFTPICKCLPHHFTTRIYAARNTLWGHAHRHKRPEARRGRPGRVRWPVTAQNAPLLSEAPPPTGTTPRSHHAINTPRRGGARTTPPTAVTAHGTAPRQNPRPLSLSESALTTPTESRSLQLSIQAGCGGGASHSSVLTTPAVIGARQARGSSDADEISGGPVPRKRAMFGTPSGYATTSPRLAVRPGL</sequence>
<name>A0A9Q1FJB0_SYNKA</name>
<keyword evidence="3" id="KW-1185">Reference proteome</keyword>
<feature type="compositionally biased region" description="Polar residues" evidence="1">
    <location>
        <begin position="252"/>
        <end position="263"/>
    </location>
</feature>
<comment type="caution">
    <text evidence="2">The sequence shown here is derived from an EMBL/GenBank/DDBJ whole genome shotgun (WGS) entry which is preliminary data.</text>
</comment>
<protein>
    <submittedName>
        <fullName evidence="2">Uncharacterized protein</fullName>
    </submittedName>
</protein>
<feature type="region of interest" description="Disordered" evidence="1">
    <location>
        <begin position="294"/>
        <end position="335"/>
    </location>
</feature>
<feature type="compositionally biased region" description="Basic residues" evidence="1">
    <location>
        <begin position="176"/>
        <end position="190"/>
    </location>
</feature>
<feature type="region of interest" description="Disordered" evidence="1">
    <location>
        <begin position="176"/>
        <end position="263"/>
    </location>
</feature>